<dbReference type="AlphaFoldDB" id="A0A0D2K733"/>
<evidence type="ECO:0000313" key="2">
    <source>
        <dbReference type="Proteomes" id="UP000054498"/>
    </source>
</evidence>
<dbReference type="RefSeq" id="XP_013905117.1">
    <property type="nucleotide sequence ID" value="XM_014049663.1"/>
</dbReference>
<reference evidence="1 2" key="1">
    <citation type="journal article" date="2013" name="BMC Genomics">
        <title>Reconstruction of the lipid metabolism for the microalga Monoraphidium neglectum from its genome sequence reveals characteristics suitable for biofuel production.</title>
        <authorList>
            <person name="Bogen C."/>
            <person name="Al-Dilaimi A."/>
            <person name="Albersmeier A."/>
            <person name="Wichmann J."/>
            <person name="Grundmann M."/>
            <person name="Rupp O."/>
            <person name="Lauersen K.J."/>
            <person name="Blifernez-Klassen O."/>
            <person name="Kalinowski J."/>
            <person name="Goesmann A."/>
            <person name="Mussgnug J.H."/>
            <person name="Kruse O."/>
        </authorList>
    </citation>
    <scope>NUCLEOTIDE SEQUENCE [LARGE SCALE GENOMIC DNA]</scope>
    <source>
        <strain evidence="1 2">SAG 48.87</strain>
    </source>
</reference>
<sequence length="82" mass="8365">GGMGQIFRRRLGEQAAAAANANILAIGGRTAGFAPSDRAPITNFGGVTRFDNNGVGFNGGLTTSFDNFGNPVTNEGGMGQIF</sequence>
<proteinExistence type="predicted"/>
<feature type="non-terminal residue" evidence="1">
    <location>
        <position position="1"/>
    </location>
</feature>
<protein>
    <submittedName>
        <fullName evidence="1">Uncharacterized protein</fullName>
    </submittedName>
</protein>
<dbReference type="GeneID" id="25734744"/>
<dbReference type="EMBL" id="KK100415">
    <property type="protein sequence ID" value="KIZ06098.1"/>
    <property type="molecule type" value="Genomic_DNA"/>
</dbReference>
<organism evidence="1 2">
    <name type="scientific">Monoraphidium neglectum</name>
    <dbReference type="NCBI Taxonomy" id="145388"/>
    <lineage>
        <taxon>Eukaryota</taxon>
        <taxon>Viridiplantae</taxon>
        <taxon>Chlorophyta</taxon>
        <taxon>core chlorophytes</taxon>
        <taxon>Chlorophyceae</taxon>
        <taxon>CS clade</taxon>
        <taxon>Sphaeropleales</taxon>
        <taxon>Selenastraceae</taxon>
        <taxon>Monoraphidium</taxon>
    </lineage>
</organism>
<name>A0A0D2K733_9CHLO</name>
<keyword evidence="2" id="KW-1185">Reference proteome</keyword>
<accession>A0A0D2K733</accession>
<evidence type="ECO:0000313" key="1">
    <source>
        <dbReference type="EMBL" id="KIZ06098.1"/>
    </source>
</evidence>
<gene>
    <name evidence="1" type="ORF">MNEG_1866</name>
</gene>
<dbReference type="Proteomes" id="UP000054498">
    <property type="component" value="Unassembled WGS sequence"/>
</dbReference>
<dbReference type="KEGG" id="mng:MNEG_1866"/>